<sequence length="153" mass="16310">MNIAANKDEQWVSLARHLGRDDLLDHPDYATRELRKKNRLALREALEQTLKARPAEDWANALNRIGVPAGAMLTLPQILASPQVADRGMLGTFPDAEGVGRDITVVRTGVTFDGKAPAVDTPPPPLGAHNAEIFGGLGLSAAELDCLAQNGAI</sequence>
<dbReference type="InterPro" id="IPR023606">
    <property type="entry name" value="CoA-Trfase_III_dom_1_sf"/>
</dbReference>
<dbReference type="InterPro" id="IPR044855">
    <property type="entry name" value="CoA-Trfase_III_dom3_sf"/>
</dbReference>
<keyword evidence="1 2" id="KW-0808">Transferase</keyword>
<evidence type="ECO:0000313" key="3">
    <source>
        <dbReference type="Proteomes" id="UP000198409"/>
    </source>
</evidence>
<dbReference type="InterPro" id="IPR003673">
    <property type="entry name" value="CoA-Trfase_fam_III"/>
</dbReference>
<accession>A0A238XRY2</accession>
<dbReference type="EMBL" id="FZNM01000012">
    <property type="protein sequence ID" value="SNR61697.1"/>
    <property type="molecule type" value="Genomic_DNA"/>
</dbReference>
<dbReference type="Pfam" id="PF02515">
    <property type="entry name" value="CoA_transf_3"/>
    <property type="match status" value="1"/>
</dbReference>
<evidence type="ECO:0000313" key="2">
    <source>
        <dbReference type="EMBL" id="SNR61697.1"/>
    </source>
</evidence>
<gene>
    <name evidence="2" type="ORF">SAMN06265378_11219</name>
</gene>
<proteinExistence type="predicted"/>
<reference evidence="3" key="1">
    <citation type="submission" date="2017-06" db="EMBL/GenBank/DDBJ databases">
        <authorList>
            <person name="Varghese N."/>
            <person name="Submissions S."/>
        </authorList>
    </citation>
    <scope>NUCLEOTIDE SEQUENCE [LARGE SCALE GENOMIC DNA]</scope>
    <source>
        <strain evidence="3">DSM 26170</strain>
    </source>
</reference>
<dbReference type="SUPFAM" id="SSF89796">
    <property type="entry name" value="CoA-transferase family III (CaiB/BaiF)"/>
    <property type="match status" value="1"/>
</dbReference>
<dbReference type="Gene3D" id="3.40.50.10540">
    <property type="entry name" value="Crotonobetainyl-coa:carnitine coa-transferase, domain 1"/>
    <property type="match status" value="1"/>
</dbReference>
<dbReference type="Gene3D" id="3.30.1540.10">
    <property type="entry name" value="formyl-coa transferase, domain 3"/>
    <property type="match status" value="1"/>
</dbReference>
<protein>
    <submittedName>
        <fullName evidence="2">CoA-transferase family III</fullName>
    </submittedName>
</protein>
<dbReference type="AlphaFoldDB" id="A0A238XRY2"/>
<organism evidence="2 3">
    <name type="scientific">Paracoccus sediminis</name>
    <dbReference type="NCBI Taxonomy" id="1214787"/>
    <lineage>
        <taxon>Bacteria</taxon>
        <taxon>Pseudomonadati</taxon>
        <taxon>Pseudomonadota</taxon>
        <taxon>Alphaproteobacteria</taxon>
        <taxon>Rhodobacterales</taxon>
        <taxon>Paracoccaceae</taxon>
        <taxon>Paracoccus</taxon>
    </lineage>
</organism>
<dbReference type="PANTHER" id="PTHR48207">
    <property type="entry name" value="SUCCINATE--HYDROXYMETHYLGLUTARATE COA-TRANSFERASE"/>
    <property type="match status" value="1"/>
</dbReference>
<dbReference type="Proteomes" id="UP000198409">
    <property type="component" value="Unassembled WGS sequence"/>
</dbReference>
<name>A0A238XRY2_9RHOB</name>
<dbReference type="InterPro" id="IPR050483">
    <property type="entry name" value="CoA-transferase_III_domain"/>
</dbReference>
<evidence type="ECO:0000256" key="1">
    <source>
        <dbReference type="ARBA" id="ARBA00022679"/>
    </source>
</evidence>
<dbReference type="GO" id="GO:0008410">
    <property type="term" value="F:CoA-transferase activity"/>
    <property type="evidence" value="ECO:0007669"/>
    <property type="project" value="TreeGrafter"/>
</dbReference>
<dbReference type="PANTHER" id="PTHR48207:SF3">
    <property type="entry name" value="SUCCINATE--HYDROXYMETHYLGLUTARATE COA-TRANSFERASE"/>
    <property type="match status" value="1"/>
</dbReference>